<dbReference type="Pfam" id="PF13740">
    <property type="entry name" value="ACT_6"/>
    <property type="match status" value="1"/>
</dbReference>
<comment type="subcellular location">
    <subcellularLocation>
        <location evidence="1">Cytoplasm</location>
    </subcellularLocation>
</comment>
<accession>A0A5R9IPF6</accession>
<dbReference type="InterPro" id="IPR002912">
    <property type="entry name" value="ACT_dom"/>
</dbReference>
<keyword evidence="1" id="KW-0678">Repressor</keyword>
<comment type="caution">
    <text evidence="3">The sequence shown here is derived from an EMBL/GenBank/DDBJ whole genome shotgun (WGS) entry which is preliminary data.</text>
</comment>
<dbReference type="Proteomes" id="UP000307790">
    <property type="component" value="Unassembled WGS sequence"/>
</dbReference>
<dbReference type="Gene3D" id="3.30.70.260">
    <property type="match status" value="2"/>
</dbReference>
<dbReference type="InterPro" id="IPR016867">
    <property type="entry name" value="GcvR"/>
</dbReference>
<dbReference type="GO" id="GO:0005737">
    <property type="term" value="C:cytoplasm"/>
    <property type="evidence" value="ECO:0007669"/>
    <property type="project" value="UniProtKB-SubCell"/>
</dbReference>
<evidence type="ECO:0000256" key="1">
    <source>
        <dbReference type="PIRNR" id="PIRNR028103"/>
    </source>
</evidence>
<feature type="domain" description="ACT" evidence="2">
    <location>
        <begin position="87"/>
        <end position="166"/>
    </location>
</feature>
<gene>
    <name evidence="3" type="ORF">FE810_09470</name>
</gene>
<evidence type="ECO:0000259" key="2">
    <source>
        <dbReference type="PROSITE" id="PS51671"/>
    </source>
</evidence>
<dbReference type="AlphaFoldDB" id="A0A5R9IPF6"/>
<dbReference type="PROSITE" id="PS51671">
    <property type="entry name" value="ACT"/>
    <property type="match status" value="2"/>
</dbReference>
<dbReference type="OrthoDB" id="12860at2"/>
<reference evidence="3 4" key="1">
    <citation type="submission" date="2019-05" db="EMBL/GenBank/DDBJ databases">
        <title>Genome sequences of Thalassotalea litorea 1K03283.</title>
        <authorList>
            <person name="Zhang D."/>
        </authorList>
    </citation>
    <scope>NUCLEOTIDE SEQUENCE [LARGE SCALE GENOMIC DNA]</scope>
    <source>
        <strain evidence="3 4">MCCC 1K03283</strain>
    </source>
</reference>
<keyword evidence="1" id="KW-0963">Cytoplasm</keyword>
<protein>
    <recommendedName>
        <fullName evidence="1">Glycine cleavage system transcriptional repressor</fullName>
    </recommendedName>
</protein>
<evidence type="ECO:0000313" key="3">
    <source>
        <dbReference type="EMBL" id="TLU65141.1"/>
    </source>
</evidence>
<dbReference type="RefSeq" id="WP_138319811.1">
    <property type="nucleotide sequence ID" value="NZ_VCBC01000008.1"/>
</dbReference>
<dbReference type="PANTHER" id="PTHR34875">
    <property type="entry name" value="UPF0237 PROTEIN MJ1558"/>
    <property type="match status" value="1"/>
</dbReference>
<dbReference type="InterPro" id="IPR045865">
    <property type="entry name" value="ACT-like_dom_sf"/>
</dbReference>
<evidence type="ECO:0000313" key="4">
    <source>
        <dbReference type="Proteomes" id="UP000307790"/>
    </source>
</evidence>
<feature type="domain" description="ACT" evidence="2">
    <location>
        <begin position="5"/>
        <end position="78"/>
    </location>
</feature>
<dbReference type="EMBL" id="VCBC01000008">
    <property type="protein sequence ID" value="TLU65141.1"/>
    <property type="molecule type" value="Genomic_DNA"/>
</dbReference>
<dbReference type="GO" id="GO:0006355">
    <property type="term" value="P:regulation of DNA-templated transcription"/>
    <property type="evidence" value="ECO:0007669"/>
    <property type="project" value="UniProtKB-UniRule"/>
</dbReference>
<sequence length="166" mass="17462">MKHIVISFLGKDKPGIVDTLATTVKQHHGNWQTSSMRKLSGFFAGILEVSVDSEHSDGLLSALESIDGLQISTQVAEPESAADATIRLDLTANDRIGIIGEISSVIHAKGGNLVKLVSTQGNAPHFGQKLFKATATIAITGEEHIDALVGALEGIADDLIVDVVVN</sequence>
<proteinExistence type="predicted"/>
<dbReference type="PIRSF" id="PIRSF028103">
    <property type="entry name" value="GcvR"/>
    <property type="match status" value="1"/>
</dbReference>
<keyword evidence="4" id="KW-1185">Reference proteome</keyword>
<dbReference type="PANTHER" id="PTHR34875:SF6">
    <property type="entry name" value="UPF0237 PROTEIN MJ1558"/>
    <property type="match status" value="1"/>
</dbReference>
<organism evidence="3 4">
    <name type="scientific">Thalassotalea litorea</name>
    <dbReference type="NCBI Taxonomy" id="2020715"/>
    <lineage>
        <taxon>Bacteria</taxon>
        <taxon>Pseudomonadati</taxon>
        <taxon>Pseudomonadota</taxon>
        <taxon>Gammaproteobacteria</taxon>
        <taxon>Alteromonadales</taxon>
        <taxon>Colwelliaceae</taxon>
        <taxon>Thalassotalea</taxon>
    </lineage>
</organism>
<dbReference type="InterPro" id="IPR050990">
    <property type="entry name" value="UPF0237/GcvR_regulator"/>
</dbReference>
<name>A0A5R9IPF6_9GAMM</name>
<dbReference type="SUPFAM" id="SSF55021">
    <property type="entry name" value="ACT-like"/>
    <property type="match status" value="2"/>
</dbReference>
<keyword evidence="1" id="KW-0804">Transcription</keyword>